<evidence type="ECO:0000313" key="3">
    <source>
        <dbReference type="Proteomes" id="UP001152523"/>
    </source>
</evidence>
<feature type="region of interest" description="Disordered" evidence="1">
    <location>
        <begin position="574"/>
        <end position="608"/>
    </location>
</feature>
<organism evidence="2 3">
    <name type="scientific">Cuscuta epithymum</name>
    <dbReference type="NCBI Taxonomy" id="186058"/>
    <lineage>
        <taxon>Eukaryota</taxon>
        <taxon>Viridiplantae</taxon>
        <taxon>Streptophyta</taxon>
        <taxon>Embryophyta</taxon>
        <taxon>Tracheophyta</taxon>
        <taxon>Spermatophyta</taxon>
        <taxon>Magnoliopsida</taxon>
        <taxon>eudicotyledons</taxon>
        <taxon>Gunneridae</taxon>
        <taxon>Pentapetalae</taxon>
        <taxon>asterids</taxon>
        <taxon>lamiids</taxon>
        <taxon>Solanales</taxon>
        <taxon>Convolvulaceae</taxon>
        <taxon>Cuscuteae</taxon>
        <taxon>Cuscuta</taxon>
        <taxon>Cuscuta subgen. Cuscuta</taxon>
    </lineage>
</organism>
<feature type="compositionally biased region" description="Basic and acidic residues" evidence="1">
    <location>
        <begin position="348"/>
        <end position="364"/>
    </location>
</feature>
<sequence length="652" mass="71363">MDFRSLTRRELQSLCKKNKIPANRSNVAMADALKALKLVEGIEDFLKPLESESGISTVESPQKSDITTQDVPLSCGRTPTWQKVKNGSENSAVLYSRRRIIARNVKGSTDEGKGGDFPKTPSTMLTNQKGELKEMNTSASQIYSSVRRSARLAAKGEKGQTKNHDQMSETVVFEGSEVNSKQCLDELLDTKQSKASRKLEEEEDANDDKAVKLQDISLDIGPESSKFTYILDVKGVSAGKGSHCEECLNLKGSSHNVVLGLQDSPHALSVAFNANKICKKCEANTTSKAVCDSEGYEAINGLHVADPLQSKDCQQQIVDIDDKSKTEEICDPEEDGVVLPKQLDNDENEKKAEGSSCTEDKNAAAEEDNLEIVEEGSLLAKLTSHMDDEAEAKETSRDSDECVTKTILEASSDEETTLEEFQTTDEKDESSGTLEESEHDTGGQISYSKKEEIHSESSDEGEPLDEFPGDKNYVVQNEGLPCSEDEEAKFEMSSEGVKDSLGELARNNENDLNKEELPCPEDEEAKFDISWAGVKEALDEFAGDNYIHVKNEAFPCSNDEEAKIQIHQGIKESIDEGGAETDGRSEILQLDDDAPETNMVDADAPETNMDDADAILAEKLVKTQPSRMDDDVAACYVLSESSANPQVDSQLA</sequence>
<name>A0AAV0C2V7_9ASTE</name>
<accession>A0AAV0C2V7</accession>
<feature type="compositionally biased region" description="Basic and acidic residues" evidence="1">
    <location>
        <begin position="384"/>
        <end position="403"/>
    </location>
</feature>
<proteinExistence type="predicted"/>
<keyword evidence="3" id="KW-1185">Reference proteome</keyword>
<gene>
    <name evidence="2" type="ORF">CEPIT_LOCUS1266</name>
</gene>
<dbReference type="PANTHER" id="PTHR33621">
    <property type="entry name" value="ASPARTIC/GLUTAMIC ACID-RICH PROTEIN"/>
    <property type="match status" value="1"/>
</dbReference>
<dbReference type="AlphaFoldDB" id="A0AAV0C2V7"/>
<dbReference type="PANTHER" id="PTHR33621:SF2">
    <property type="entry name" value="RIBOSOMAL L1 DOMAIN-CONTAINING PROTEIN"/>
    <property type="match status" value="1"/>
</dbReference>
<feature type="compositionally biased region" description="Basic and acidic residues" evidence="1">
    <location>
        <begin position="448"/>
        <end position="457"/>
    </location>
</feature>
<dbReference type="EMBL" id="CAMAPF010000008">
    <property type="protein sequence ID" value="CAH9058597.1"/>
    <property type="molecule type" value="Genomic_DNA"/>
</dbReference>
<feature type="compositionally biased region" description="Acidic residues" evidence="1">
    <location>
        <begin position="365"/>
        <end position="374"/>
    </location>
</feature>
<feature type="compositionally biased region" description="Acidic residues" evidence="1">
    <location>
        <begin position="458"/>
        <end position="467"/>
    </location>
</feature>
<comment type="caution">
    <text evidence="2">The sequence shown here is derived from an EMBL/GenBank/DDBJ whole genome shotgun (WGS) entry which is preliminary data.</text>
</comment>
<feature type="compositionally biased region" description="Acidic residues" evidence="1">
    <location>
        <begin position="411"/>
        <end position="428"/>
    </location>
</feature>
<feature type="region of interest" description="Disordered" evidence="1">
    <location>
        <begin position="333"/>
        <end position="476"/>
    </location>
</feature>
<reference evidence="2" key="1">
    <citation type="submission" date="2022-07" db="EMBL/GenBank/DDBJ databases">
        <authorList>
            <person name="Macas J."/>
            <person name="Novak P."/>
            <person name="Neumann P."/>
        </authorList>
    </citation>
    <scope>NUCLEOTIDE SEQUENCE</scope>
</reference>
<evidence type="ECO:0000313" key="2">
    <source>
        <dbReference type="EMBL" id="CAH9058597.1"/>
    </source>
</evidence>
<dbReference type="Proteomes" id="UP001152523">
    <property type="component" value="Unassembled WGS sequence"/>
</dbReference>
<evidence type="ECO:0000256" key="1">
    <source>
        <dbReference type="SAM" id="MobiDB-lite"/>
    </source>
</evidence>
<protein>
    <submittedName>
        <fullName evidence="2">Uncharacterized protein</fullName>
    </submittedName>
</protein>